<gene>
    <name evidence="2" type="primary">AVEN_266379_1</name>
    <name evidence="2" type="ORF">CDAR_43421</name>
</gene>
<dbReference type="InterPro" id="IPR047574">
    <property type="entry name" value="AD"/>
</dbReference>
<dbReference type="EMBL" id="BPLQ01014670">
    <property type="protein sequence ID" value="GIY81917.1"/>
    <property type="molecule type" value="Genomic_DNA"/>
</dbReference>
<name>A0AAV4WGY4_9ARAC</name>
<dbReference type="GO" id="GO:0005634">
    <property type="term" value="C:nucleus"/>
    <property type="evidence" value="ECO:0007669"/>
    <property type="project" value="InterPro"/>
</dbReference>
<dbReference type="GO" id="GO:0000245">
    <property type="term" value="P:spliceosomal complex assembly"/>
    <property type="evidence" value="ECO:0007669"/>
    <property type="project" value="InterPro"/>
</dbReference>
<dbReference type="Proteomes" id="UP001054837">
    <property type="component" value="Unassembled WGS sequence"/>
</dbReference>
<dbReference type="Pfam" id="PF20417">
    <property type="entry name" value="Gemin6_C"/>
    <property type="match status" value="1"/>
</dbReference>
<evidence type="ECO:0000259" key="1">
    <source>
        <dbReference type="PROSITE" id="PS52001"/>
    </source>
</evidence>
<sequence>MDKDFSVTLKHKDHLLKYVRIKTKGTSYEGWLKCIDPLTGNLILVLENLKETVLIMSKAVISLEVIKEDNENMKNVIQHEEKCPEESADNLCERKKRLISWIKANRLPFEEVEESDEIIICDTITVKPPYTAESCTGTIGRVLLMIQKLVSNIPKCTAS</sequence>
<dbReference type="PANTHER" id="PTHR14710:SF2">
    <property type="entry name" value="GEM-ASSOCIATED PROTEIN 6"/>
    <property type="match status" value="1"/>
</dbReference>
<accession>A0AAV4WGY4</accession>
<protein>
    <submittedName>
        <fullName evidence="2">AD domain-containing protein</fullName>
    </submittedName>
</protein>
<reference evidence="2 3" key="1">
    <citation type="submission" date="2021-06" db="EMBL/GenBank/DDBJ databases">
        <title>Caerostris darwini draft genome.</title>
        <authorList>
            <person name="Kono N."/>
            <person name="Arakawa K."/>
        </authorList>
    </citation>
    <scope>NUCLEOTIDE SEQUENCE [LARGE SCALE GENOMIC DNA]</scope>
</reference>
<dbReference type="InterPro" id="IPR046856">
    <property type="entry name" value="Gemin6_C"/>
</dbReference>
<dbReference type="InterPro" id="IPR046857">
    <property type="entry name" value="Gemin6_Sm-like_dom"/>
</dbReference>
<proteinExistence type="predicted"/>
<evidence type="ECO:0000313" key="2">
    <source>
        <dbReference type="EMBL" id="GIY81917.1"/>
    </source>
</evidence>
<evidence type="ECO:0000313" key="3">
    <source>
        <dbReference type="Proteomes" id="UP001054837"/>
    </source>
</evidence>
<organism evidence="2 3">
    <name type="scientific">Caerostris darwini</name>
    <dbReference type="NCBI Taxonomy" id="1538125"/>
    <lineage>
        <taxon>Eukaryota</taxon>
        <taxon>Metazoa</taxon>
        <taxon>Ecdysozoa</taxon>
        <taxon>Arthropoda</taxon>
        <taxon>Chelicerata</taxon>
        <taxon>Arachnida</taxon>
        <taxon>Araneae</taxon>
        <taxon>Araneomorphae</taxon>
        <taxon>Entelegynae</taxon>
        <taxon>Araneoidea</taxon>
        <taxon>Araneidae</taxon>
        <taxon>Caerostris</taxon>
    </lineage>
</organism>
<dbReference type="PANTHER" id="PTHR14710">
    <property type="entry name" value="GEM-ASSOCIATED PROTEIN 6"/>
    <property type="match status" value="1"/>
</dbReference>
<dbReference type="InterPro" id="IPR009422">
    <property type="entry name" value="Gemin6"/>
</dbReference>
<dbReference type="GO" id="GO:0032797">
    <property type="term" value="C:SMN complex"/>
    <property type="evidence" value="ECO:0007669"/>
    <property type="project" value="TreeGrafter"/>
</dbReference>
<keyword evidence="3" id="KW-1185">Reference proteome</keyword>
<dbReference type="AlphaFoldDB" id="A0AAV4WGY4"/>
<dbReference type="Gene3D" id="2.30.30.100">
    <property type="match status" value="1"/>
</dbReference>
<dbReference type="GO" id="GO:0000387">
    <property type="term" value="P:spliceosomal snRNP assembly"/>
    <property type="evidence" value="ECO:0007669"/>
    <property type="project" value="TreeGrafter"/>
</dbReference>
<dbReference type="Pfam" id="PF06372">
    <property type="entry name" value="Gemin6"/>
    <property type="match status" value="1"/>
</dbReference>
<feature type="domain" description="AD" evidence="1">
    <location>
        <begin position="61"/>
        <end position="158"/>
    </location>
</feature>
<comment type="caution">
    <text evidence="2">The sequence shown here is derived from an EMBL/GenBank/DDBJ whole genome shotgun (WGS) entry which is preliminary data.</text>
</comment>
<dbReference type="PROSITE" id="PS52001">
    <property type="entry name" value="AD"/>
    <property type="match status" value="1"/>
</dbReference>